<evidence type="ECO:0000256" key="3">
    <source>
        <dbReference type="ARBA" id="ARBA00009905"/>
    </source>
</evidence>
<feature type="compositionally biased region" description="Acidic residues" evidence="13">
    <location>
        <begin position="136"/>
        <end position="146"/>
    </location>
</feature>
<feature type="domain" description="Serine/threonine specific protein phosphatases" evidence="14">
    <location>
        <begin position="388"/>
        <end position="393"/>
    </location>
</feature>
<evidence type="ECO:0000256" key="1">
    <source>
        <dbReference type="ARBA" id="ARBA00001947"/>
    </source>
</evidence>
<comment type="catalytic activity">
    <reaction evidence="11 12">
        <text>O-phospho-L-threonyl-[protein] + H2O = L-threonyl-[protein] + phosphate</text>
        <dbReference type="Rhea" id="RHEA:47004"/>
        <dbReference type="Rhea" id="RHEA-COMP:11060"/>
        <dbReference type="Rhea" id="RHEA-COMP:11605"/>
        <dbReference type="ChEBI" id="CHEBI:15377"/>
        <dbReference type="ChEBI" id="CHEBI:30013"/>
        <dbReference type="ChEBI" id="CHEBI:43474"/>
        <dbReference type="ChEBI" id="CHEBI:61977"/>
        <dbReference type="EC" id="3.1.3.16"/>
    </reaction>
</comment>
<comment type="catalytic activity">
    <reaction evidence="10">
        <text>O-phospho-L-seryl-[protein] + H2O = L-seryl-[protein] + phosphate</text>
        <dbReference type="Rhea" id="RHEA:20629"/>
        <dbReference type="Rhea" id="RHEA-COMP:9863"/>
        <dbReference type="Rhea" id="RHEA-COMP:11604"/>
        <dbReference type="ChEBI" id="CHEBI:15377"/>
        <dbReference type="ChEBI" id="CHEBI:29999"/>
        <dbReference type="ChEBI" id="CHEBI:43474"/>
        <dbReference type="ChEBI" id="CHEBI:83421"/>
        <dbReference type="EC" id="3.1.3.16"/>
    </reaction>
</comment>
<dbReference type="Proteomes" id="UP001627154">
    <property type="component" value="Unassembled WGS sequence"/>
</dbReference>
<gene>
    <name evidence="15" type="ORF">TKK_014788</name>
</gene>
<dbReference type="SUPFAM" id="SSF56300">
    <property type="entry name" value="Metallo-dependent phosphatases"/>
    <property type="match status" value="1"/>
</dbReference>
<dbReference type="PRINTS" id="PR00114">
    <property type="entry name" value="STPHPHTASE"/>
</dbReference>
<evidence type="ECO:0000259" key="14">
    <source>
        <dbReference type="PROSITE" id="PS00125"/>
    </source>
</evidence>
<evidence type="ECO:0000256" key="2">
    <source>
        <dbReference type="ARBA" id="ARBA00001965"/>
    </source>
</evidence>
<comment type="similarity">
    <text evidence="3">Belongs to the PPP phosphatase family. PP-2B subfamily.</text>
</comment>
<keyword evidence="16" id="KW-1185">Reference proteome</keyword>
<evidence type="ECO:0000256" key="7">
    <source>
        <dbReference type="ARBA" id="ARBA00022860"/>
    </source>
</evidence>
<protein>
    <recommendedName>
        <fullName evidence="12">Serine/threonine-protein phosphatase</fullName>
        <ecNumber evidence="12">3.1.3.16</ecNumber>
    </recommendedName>
</protein>
<organism evidence="15 16">
    <name type="scientific">Trichogramma kaykai</name>
    <dbReference type="NCBI Taxonomy" id="54128"/>
    <lineage>
        <taxon>Eukaryota</taxon>
        <taxon>Metazoa</taxon>
        <taxon>Ecdysozoa</taxon>
        <taxon>Arthropoda</taxon>
        <taxon>Hexapoda</taxon>
        <taxon>Insecta</taxon>
        <taxon>Pterygota</taxon>
        <taxon>Neoptera</taxon>
        <taxon>Endopterygota</taxon>
        <taxon>Hymenoptera</taxon>
        <taxon>Apocrita</taxon>
        <taxon>Proctotrupomorpha</taxon>
        <taxon>Chalcidoidea</taxon>
        <taxon>Trichogrammatidae</taxon>
        <taxon>Trichogramma</taxon>
    </lineage>
</organism>
<keyword evidence="8" id="KW-0904">Protein phosphatase</keyword>
<dbReference type="PANTHER" id="PTHR45673">
    <property type="entry name" value="SERINE/THREONINE-PROTEIN PHOSPHATASE 2B CATALYTIC SUBUNIT 1-RELATED"/>
    <property type="match status" value="1"/>
</dbReference>
<feature type="region of interest" description="Disordered" evidence="13">
    <location>
        <begin position="176"/>
        <end position="215"/>
    </location>
</feature>
<feature type="compositionally biased region" description="Basic and acidic residues" evidence="13">
    <location>
        <begin position="176"/>
        <end position="189"/>
    </location>
</feature>
<dbReference type="SMART" id="SM00156">
    <property type="entry name" value="PP2Ac"/>
    <property type="match status" value="1"/>
</dbReference>
<proteinExistence type="inferred from homology"/>
<evidence type="ECO:0000256" key="4">
    <source>
        <dbReference type="ARBA" id="ARBA00022723"/>
    </source>
</evidence>
<keyword evidence="9" id="KW-0408">Iron</keyword>
<name>A0ABD2WCD3_9HYME</name>
<feature type="region of interest" description="Disordered" evidence="13">
    <location>
        <begin position="707"/>
        <end position="732"/>
    </location>
</feature>
<dbReference type="EC" id="3.1.3.16" evidence="12"/>
<keyword evidence="7" id="KW-0112">Calmodulin-binding</keyword>
<dbReference type="InterPro" id="IPR029052">
    <property type="entry name" value="Metallo-depent_PP-like"/>
</dbReference>
<dbReference type="GO" id="GO:0046872">
    <property type="term" value="F:metal ion binding"/>
    <property type="evidence" value="ECO:0007669"/>
    <property type="project" value="UniProtKB-KW"/>
</dbReference>
<evidence type="ECO:0000313" key="16">
    <source>
        <dbReference type="Proteomes" id="UP001627154"/>
    </source>
</evidence>
<evidence type="ECO:0000313" key="15">
    <source>
        <dbReference type="EMBL" id="KAL3390345.1"/>
    </source>
</evidence>
<evidence type="ECO:0000256" key="11">
    <source>
        <dbReference type="ARBA" id="ARBA00048336"/>
    </source>
</evidence>
<feature type="compositionally biased region" description="Acidic residues" evidence="13">
    <location>
        <begin position="13"/>
        <end position="28"/>
    </location>
</feature>
<dbReference type="Gene3D" id="3.60.21.10">
    <property type="match status" value="1"/>
</dbReference>
<accession>A0ABD2WCD3</accession>
<keyword evidence="6" id="KW-0862">Zinc</keyword>
<dbReference type="EMBL" id="JBJJXI010000119">
    <property type="protein sequence ID" value="KAL3390345.1"/>
    <property type="molecule type" value="Genomic_DNA"/>
</dbReference>
<reference evidence="15 16" key="1">
    <citation type="journal article" date="2024" name="bioRxiv">
        <title>A reference genome for Trichogramma kaykai: A tiny desert-dwelling parasitoid wasp with competing sex-ratio distorters.</title>
        <authorList>
            <person name="Culotta J."/>
            <person name="Lindsey A.R."/>
        </authorList>
    </citation>
    <scope>NUCLEOTIDE SEQUENCE [LARGE SCALE GENOMIC DNA]</scope>
    <source>
        <strain evidence="15 16">KSX58</strain>
    </source>
</reference>
<feature type="region of interest" description="Disordered" evidence="13">
    <location>
        <begin position="94"/>
        <end position="157"/>
    </location>
</feature>
<dbReference type="InterPro" id="IPR006186">
    <property type="entry name" value="Ser/Thr-sp_prot-phosphatase"/>
</dbReference>
<evidence type="ECO:0000256" key="5">
    <source>
        <dbReference type="ARBA" id="ARBA00022801"/>
    </source>
</evidence>
<evidence type="ECO:0000256" key="13">
    <source>
        <dbReference type="SAM" id="MobiDB-lite"/>
    </source>
</evidence>
<dbReference type="GO" id="GO:0004722">
    <property type="term" value="F:protein serine/threonine phosphatase activity"/>
    <property type="evidence" value="ECO:0007669"/>
    <property type="project" value="UniProtKB-EC"/>
</dbReference>
<dbReference type="InterPro" id="IPR041751">
    <property type="entry name" value="MPP_PP2B"/>
</dbReference>
<keyword evidence="4" id="KW-0479">Metal-binding</keyword>
<comment type="cofactor">
    <cofactor evidence="1">
        <name>Zn(2+)</name>
        <dbReference type="ChEBI" id="CHEBI:29105"/>
    </cofactor>
</comment>
<evidence type="ECO:0000256" key="10">
    <source>
        <dbReference type="ARBA" id="ARBA00047761"/>
    </source>
</evidence>
<evidence type="ECO:0000256" key="6">
    <source>
        <dbReference type="ARBA" id="ARBA00022833"/>
    </source>
</evidence>
<dbReference type="GO" id="GO:0005516">
    <property type="term" value="F:calmodulin binding"/>
    <property type="evidence" value="ECO:0007669"/>
    <property type="project" value="UniProtKB-KW"/>
</dbReference>
<keyword evidence="5 12" id="KW-0378">Hydrolase</keyword>
<dbReference type="CDD" id="cd07416">
    <property type="entry name" value="MPP_PP2B"/>
    <property type="match status" value="1"/>
</dbReference>
<evidence type="ECO:0000256" key="12">
    <source>
        <dbReference type="RuleBase" id="RU004273"/>
    </source>
</evidence>
<dbReference type="Pfam" id="PF00149">
    <property type="entry name" value="Metallophos"/>
    <property type="match status" value="1"/>
</dbReference>
<dbReference type="PROSITE" id="PS00125">
    <property type="entry name" value="SER_THR_PHOSPHATASE"/>
    <property type="match status" value="1"/>
</dbReference>
<dbReference type="InterPro" id="IPR043360">
    <property type="entry name" value="PP2B"/>
</dbReference>
<feature type="compositionally biased region" description="Acidic residues" evidence="13">
    <location>
        <begin position="190"/>
        <end position="212"/>
    </location>
</feature>
<dbReference type="InterPro" id="IPR004843">
    <property type="entry name" value="Calcineurin-like_PHP"/>
</dbReference>
<feature type="region of interest" description="Disordered" evidence="13">
    <location>
        <begin position="1"/>
        <end position="43"/>
    </location>
</feature>
<comment type="caution">
    <text evidence="15">The sequence shown here is derived from an EMBL/GenBank/DDBJ whole genome shotgun (WGS) entry which is preliminary data.</text>
</comment>
<comment type="cofactor">
    <cofactor evidence="2">
        <name>Fe(3+)</name>
        <dbReference type="ChEBI" id="CHEBI:29034"/>
    </cofactor>
</comment>
<dbReference type="AlphaFoldDB" id="A0ABD2WCD3"/>
<sequence>MEDTSKSAARTEGDEEELEEEEDEENQDQETIGSMGEIEEMRYIHSPEDRDLWNLTLPSGFLNRLASFSLTEDKSNFESEASEVDNLSLLNVSDLSVEQIEPTPKKREKSIVLSSSEETSPDVVYLGKRRRRSSEEDADDENDESPENISSSCSQYDEETDLSKFVMGYWRNPEEEGQLRFDLPDRQILDDEDNVDDGDDEEEEEEEEDLDTTAEVTQETFLTASDEWLSDSPIKVHLPSCSSSCCAEEQPSTTERAMKNVPGPAQNRLTEGEIFDSETGLPRLKLLRDHLLREGRLEESAVLRIVKQGAEHFAREPNLIKVPAPVTICGDIHGQYFDLMRLLELGGSPTNTTYLFLGDYVDRGCFSIECVLYLWSLKCCHPETFFLLRGNHECRHLTAYFTFKRECEVKYSLQVYDACMLAFDALPLAALMNGQFFCVHGGLSPEILNVEDINKIERFKEPSSHGALCDLLWSDPEERYDEGVQKDFYTYNSTRGCSYYYSYAAVCDFLERNGLLGVIRAHEAQDAGYRLYRATRKKFPSLLTLFSAPNYLDVYGNKAAILVYSNNNFNIKQFDAMPHPYWLPNFSNVFEWSIPFVGEKVTDILLAVLNICSDEEISQGEDDSLNDSQGMWTASRRDIIKNKIKAVGKMSRNYSLLREESETIMQLKGLSPNGLMPPGTLAEGKEGLKRTLRKHLTFDEIKKLDASNECMPPLPPELSSSASRHFKSRKSI</sequence>
<evidence type="ECO:0000256" key="9">
    <source>
        <dbReference type="ARBA" id="ARBA00023004"/>
    </source>
</evidence>
<evidence type="ECO:0000256" key="8">
    <source>
        <dbReference type="ARBA" id="ARBA00022912"/>
    </source>
</evidence>